<dbReference type="InterPro" id="IPR006215">
    <property type="entry name" value="Glyco_hydro_melibiase"/>
</dbReference>
<dbReference type="SUPFAM" id="SSF51445">
    <property type="entry name" value="(Trans)glycosidases"/>
    <property type="match status" value="1"/>
</dbReference>
<reference evidence="14" key="1">
    <citation type="submission" date="2021-02" db="EMBL/GenBank/DDBJ databases">
        <title>Genome sequence Cadophora malorum strain M34.</title>
        <authorList>
            <person name="Stefanovic E."/>
            <person name="Vu D."/>
            <person name="Scully C."/>
            <person name="Dijksterhuis J."/>
            <person name="Roader J."/>
            <person name="Houbraken J."/>
        </authorList>
    </citation>
    <scope>NUCLEOTIDE SEQUENCE</scope>
    <source>
        <strain evidence="14">M34</strain>
    </source>
</reference>
<keyword evidence="15" id="KW-1185">Reference proteome</keyword>
<feature type="signal peptide" evidence="12">
    <location>
        <begin position="1"/>
        <end position="21"/>
    </location>
</feature>
<dbReference type="InterPro" id="IPR041233">
    <property type="entry name" value="Melibiase_C"/>
</dbReference>
<keyword evidence="8 11" id="KW-1015">Disulfide bond</keyword>
<evidence type="ECO:0000256" key="1">
    <source>
        <dbReference type="ARBA" id="ARBA00001255"/>
    </source>
</evidence>
<dbReference type="PANTHER" id="PTHR11452:SF75">
    <property type="entry name" value="ALPHA-GALACTOSIDASE MEL1"/>
    <property type="match status" value="1"/>
</dbReference>
<dbReference type="PANTHER" id="PTHR11452">
    <property type="entry name" value="ALPHA-GALACTOSIDASE/ALPHA-N-ACETYLGALACTOSAMINIDASE"/>
    <property type="match status" value="1"/>
</dbReference>
<evidence type="ECO:0000256" key="3">
    <source>
        <dbReference type="ARBA" id="ARBA00009743"/>
    </source>
</evidence>
<evidence type="ECO:0000256" key="6">
    <source>
        <dbReference type="ARBA" id="ARBA00022729"/>
    </source>
</evidence>
<name>A0A8H7TFW1_9HELO</name>
<organism evidence="14 15">
    <name type="scientific">Cadophora malorum</name>
    <dbReference type="NCBI Taxonomy" id="108018"/>
    <lineage>
        <taxon>Eukaryota</taxon>
        <taxon>Fungi</taxon>
        <taxon>Dikarya</taxon>
        <taxon>Ascomycota</taxon>
        <taxon>Pezizomycotina</taxon>
        <taxon>Leotiomycetes</taxon>
        <taxon>Helotiales</taxon>
        <taxon>Ploettnerulaceae</taxon>
        <taxon>Cadophora</taxon>
    </lineage>
</organism>
<evidence type="ECO:0000256" key="8">
    <source>
        <dbReference type="ARBA" id="ARBA00023157"/>
    </source>
</evidence>
<dbReference type="InterPro" id="IPR017853">
    <property type="entry name" value="GH"/>
</dbReference>
<dbReference type="GO" id="GO:0005576">
    <property type="term" value="C:extracellular region"/>
    <property type="evidence" value="ECO:0007669"/>
    <property type="project" value="UniProtKB-SubCell"/>
</dbReference>
<gene>
    <name evidence="14" type="ORF">IFR04_007933</name>
</gene>
<dbReference type="OrthoDB" id="5795902at2759"/>
<dbReference type="Gene3D" id="2.60.40.1180">
    <property type="entry name" value="Golgi alpha-mannosidase II"/>
    <property type="match status" value="1"/>
</dbReference>
<evidence type="ECO:0000256" key="10">
    <source>
        <dbReference type="ARBA" id="ARBA00023295"/>
    </source>
</evidence>
<dbReference type="InterPro" id="IPR002241">
    <property type="entry name" value="Glyco_hydro_27"/>
</dbReference>
<comment type="catalytic activity">
    <reaction evidence="1 11">
        <text>Hydrolysis of terminal, non-reducing alpha-D-galactose residues in alpha-D-galactosides, including galactose oligosaccharides, galactomannans and galactolipids.</text>
        <dbReference type="EC" id="3.2.1.22"/>
    </reaction>
</comment>
<dbReference type="EMBL" id="JAFJYH010000117">
    <property type="protein sequence ID" value="KAG4418897.1"/>
    <property type="molecule type" value="Genomic_DNA"/>
</dbReference>
<comment type="subcellular location">
    <subcellularLocation>
        <location evidence="2">Secreted</location>
    </subcellularLocation>
</comment>
<dbReference type="FunFam" id="3.20.20.70:FF:000202">
    <property type="entry name" value="Alpha-galactosidase"/>
    <property type="match status" value="1"/>
</dbReference>
<comment type="caution">
    <text evidence="14">The sequence shown here is derived from an EMBL/GenBank/DDBJ whole genome shotgun (WGS) entry which is preliminary data.</text>
</comment>
<evidence type="ECO:0000256" key="5">
    <source>
        <dbReference type="ARBA" id="ARBA00022525"/>
    </source>
</evidence>
<accession>A0A8H7TFW1</accession>
<dbReference type="AlphaFoldDB" id="A0A8H7TFW1"/>
<dbReference type="Pfam" id="PF17801">
    <property type="entry name" value="Melibiase_C"/>
    <property type="match status" value="1"/>
</dbReference>
<feature type="domain" description="Alpha galactosidase C-terminal" evidence="13">
    <location>
        <begin position="344"/>
        <end position="406"/>
    </location>
</feature>
<comment type="similarity">
    <text evidence="3 11">Belongs to the glycosyl hydrolase 27 family.</text>
</comment>
<keyword evidence="6 12" id="KW-0732">Signal</keyword>
<evidence type="ECO:0000313" key="15">
    <source>
        <dbReference type="Proteomes" id="UP000664132"/>
    </source>
</evidence>
<evidence type="ECO:0000259" key="13">
    <source>
        <dbReference type="Pfam" id="PF17801"/>
    </source>
</evidence>
<evidence type="ECO:0000256" key="2">
    <source>
        <dbReference type="ARBA" id="ARBA00004613"/>
    </source>
</evidence>
<dbReference type="Gene3D" id="3.20.20.70">
    <property type="entry name" value="Aldolase class I"/>
    <property type="match status" value="1"/>
</dbReference>
<feature type="chain" id="PRO_5034210961" description="Alpha-galactosidase" evidence="12">
    <location>
        <begin position="22"/>
        <end position="498"/>
    </location>
</feature>
<dbReference type="CDD" id="cd14792">
    <property type="entry name" value="GH27"/>
    <property type="match status" value="1"/>
</dbReference>
<protein>
    <recommendedName>
        <fullName evidence="4 11">Alpha-galactosidase</fullName>
        <ecNumber evidence="4 11">3.2.1.22</ecNumber>
    </recommendedName>
    <alternativeName>
        <fullName evidence="11">Melibiase</fullName>
    </alternativeName>
</protein>
<keyword evidence="9" id="KW-0325">Glycoprotein</keyword>
<evidence type="ECO:0000256" key="4">
    <source>
        <dbReference type="ARBA" id="ARBA00012755"/>
    </source>
</evidence>
<evidence type="ECO:0000256" key="12">
    <source>
        <dbReference type="SAM" id="SignalP"/>
    </source>
</evidence>
<dbReference type="GO" id="GO:0004557">
    <property type="term" value="F:alpha-galactosidase activity"/>
    <property type="evidence" value="ECO:0007669"/>
    <property type="project" value="UniProtKB-EC"/>
</dbReference>
<dbReference type="Proteomes" id="UP000664132">
    <property type="component" value="Unassembled WGS sequence"/>
</dbReference>
<evidence type="ECO:0000256" key="7">
    <source>
        <dbReference type="ARBA" id="ARBA00022801"/>
    </source>
</evidence>
<dbReference type="PRINTS" id="PR00740">
    <property type="entry name" value="GLHYDRLASE27"/>
</dbReference>
<keyword evidence="5" id="KW-0964">Secreted</keyword>
<evidence type="ECO:0000256" key="9">
    <source>
        <dbReference type="ARBA" id="ARBA00023180"/>
    </source>
</evidence>
<dbReference type="EC" id="3.2.1.22" evidence="4 11"/>
<dbReference type="InterPro" id="IPR013785">
    <property type="entry name" value="Aldolase_TIM"/>
</dbReference>
<evidence type="ECO:0000256" key="11">
    <source>
        <dbReference type="RuleBase" id="RU361168"/>
    </source>
</evidence>
<dbReference type="SUPFAM" id="SSF51011">
    <property type="entry name" value="Glycosyl hydrolase domain"/>
    <property type="match status" value="1"/>
</dbReference>
<proteinExistence type="inferred from homology"/>
<keyword evidence="7 11" id="KW-0378">Hydrolase</keyword>
<dbReference type="PRINTS" id="PR00748">
    <property type="entry name" value="MELIBIASE"/>
</dbReference>
<evidence type="ECO:0000313" key="14">
    <source>
        <dbReference type="EMBL" id="KAG4418897.1"/>
    </source>
</evidence>
<dbReference type="InterPro" id="IPR013780">
    <property type="entry name" value="Glyco_hydro_b"/>
</dbReference>
<sequence>MRKTIRRSVLLFAFAVDTVRAVNNGLARTPPLGWNNWNSLGCDVSAELLLDTASRLVSLGLMDVGYKYTVLDDCWSDGRDDNGRIKVDLKRFPDGMSSVSARIHDHGLLFGMYSSAGHMTCARGEGSLDHEVADAQSFAEFSIDYLKYDNCYSKGRAGSASETFARYETMAEALNKTGRPIVYSLCNWGEDFVMSWGVSIANSWRISGDIYDSFSRPDDRCSCTENDPSSPWCVSPGAHCSVLTILNKIAPYADRGQPGGWQDLDALEVGLGGMTDDEYIAHFSLWAALKSPLLIGADLRTLSPEALAILNNPAVLAISQDVLGVPATRVERNTDVPKDRYGVGETHIWSGPLSGGDQVLIFLNAANTDLEMVAYLEDVFVGQGPSCSAPQCNQDWVVHDLWGSRMDDKVAKELLEKSKSREDAARILQAANHYNASSLPYKEGLEKLDIRLLGTKVDEISARGSLSIKVKRHSAKVFRLRPKLGITGKRYNHFKDEL</sequence>
<keyword evidence="10 11" id="KW-0326">Glycosidase</keyword>
<dbReference type="GO" id="GO:0005995">
    <property type="term" value="P:melibiose catabolic process"/>
    <property type="evidence" value="ECO:0007669"/>
    <property type="project" value="UniProtKB-ARBA"/>
</dbReference>
<dbReference type="Pfam" id="PF16499">
    <property type="entry name" value="Melibiase_2"/>
    <property type="match status" value="2"/>
</dbReference>